<reference evidence="4" key="1">
    <citation type="submission" date="2012-02" db="EMBL/GenBank/DDBJ databases">
        <title>The genome of the ctenophore, Pleurobrachia bachei.</title>
        <authorList>
            <person name="Kohn A.B."/>
            <person name="Citarella M."/>
            <person name="Moroz L.L."/>
        </authorList>
    </citation>
    <scope>NUCLEOTIDE SEQUENCE</scope>
</reference>
<evidence type="ECO:0000313" key="4">
    <source>
        <dbReference type="EMBL" id="AFK75437.1"/>
    </source>
</evidence>
<evidence type="ECO:0000256" key="2">
    <source>
        <dbReference type="PROSITE-ProRule" id="PRU00302"/>
    </source>
</evidence>
<dbReference type="InterPro" id="IPR000436">
    <property type="entry name" value="Sushi_SCR_CCP_dom"/>
</dbReference>
<dbReference type="Gene3D" id="2.10.70.10">
    <property type="entry name" value="Complement Module, domain 1"/>
    <property type="match status" value="1"/>
</dbReference>
<dbReference type="PROSITE" id="PS50923">
    <property type="entry name" value="SUSHI"/>
    <property type="match status" value="1"/>
</dbReference>
<dbReference type="SUPFAM" id="SSF57535">
    <property type="entry name" value="Complement control module/SCR domain"/>
    <property type="match status" value="1"/>
</dbReference>
<keyword evidence="2" id="KW-0768">Sushi</keyword>
<feature type="disulfide bond" evidence="2">
    <location>
        <begin position="166"/>
        <end position="193"/>
    </location>
</feature>
<feature type="domain" description="Sushi" evidence="3">
    <location>
        <begin position="138"/>
        <end position="195"/>
    </location>
</feature>
<protein>
    <submittedName>
        <fullName evidence="4">Putative secretory peptide-27</fullName>
    </submittedName>
</protein>
<accession>M4H1D4</accession>
<dbReference type="CDD" id="cd00033">
    <property type="entry name" value="CCP"/>
    <property type="match status" value="1"/>
</dbReference>
<evidence type="ECO:0000256" key="1">
    <source>
        <dbReference type="ARBA" id="ARBA00023157"/>
    </source>
</evidence>
<evidence type="ECO:0000259" key="3">
    <source>
        <dbReference type="PROSITE" id="PS50923"/>
    </source>
</evidence>
<keyword evidence="1 2" id="KW-1015">Disulfide bond</keyword>
<dbReference type="InterPro" id="IPR035976">
    <property type="entry name" value="Sushi/SCR/CCP_sf"/>
</dbReference>
<dbReference type="EMBL" id="JQ700337">
    <property type="protein sequence ID" value="AFK75437.1"/>
    <property type="molecule type" value="mRNA"/>
</dbReference>
<dbReference type="SMART" id="SM00032">
    <property type="entry name" value="CCP"/>
    <property type="match status" value="1"/>
</dbReference>
<sequence>MSVNMIRLLLFTAAFCGTVVLTAEWAVVERLVNIPWDLEATPLQIWTDSTLVQYEIYKCVFPFRSLPVQPPSEVIKIWTITKTDTALIITCNGVEVLNYLFTDSTDSLCGPLAQPDSVEEIHFSGDHDQASDFYRAEPKCPAFTVEGSTQRNWADSPAGTTATIGCAATHILMGNATLTCQQDGSWSSDLPQCAGKFI</sequence>
<dbReference type="AlphaFoldDB" id="M4H1D4"/>
<dbReference type="Pfam" id="PF00084">
    <property type="entry name" value="Sushi"/>
    <property type="match status" value="1"/>
</dbReference>
<proteinExistence type="evidence at transcript level"/>
<organism evidence="4">
    <name type="scientific">Pleurobrachia bachei</name>
    <name type="common">Sea gooseberry</name>
    <dbReference type="NCBI Taxonomy" id="34499"/>
    <lineage>
        <taxon>Eukaryota</taxon>
        <taxon>Metazoa</taxon>
        <taxon>Ctenophora</taxon>
        <taxon>Tentaculata</taxon>
        <taxon>Cydippida</taxon>
        <taxon>Pleurobrachiidae</taxon>
        <taxon>Pleurobrachia</taxon>
    </lineage>
</organism>
<comment type="caution">
    <text evidence="2">Lacks conserved residue(s) required for the propagation of feature annotation.</text>
</comment>
<name>M4H1D4_PLEBA</name>